<proteinExistence type="predicted"/>
<dbReference type="Proteomes" id="UP001597059">
    <property type="component" value="Unassembled WGS sequence"/>
</dbReference>
<reference evidence="3" key="1">
    <citation type="journal article" date="2019" name="Int. J. Syst. Evol. Microbiol.">
        <title>The Global Catalogue of Microorganisms (GCM) 10K type strain sequencing project: providing services to taxonomists for standard genome sequencing and annotation.</title>
        <authorList>
            <consortium name="The Broad Institute Genomics Platform"/>
            <consortium name="The Broad Institute Genome Sequencing Center for Infectious Disease"/>
            <person name="Wu L."/>
            <person name="Ma J."/>
        </authorList>
    </citation>
    <scope>NUCLEOTIDE SEQUENCE [LARGE SCALE GENOMIC DNA]</scope>
    <source>
        <strain evidence="3">JCM 30774</strain>
    </source>
</reference>
<name>A0ABW4B2V0_9GAMM</name>
<gene>
    <name evidence="2" type="ORF">ACFQ45_13115</name>
</gene>
<evidence type="ECO:0000313" key="3">
    <source>
        <dbReference type="Proteomes" id="UP001597059"/>
    </source>
</evidence>
<feature type="compositionally biased region" description="Acidic residues" evidence="1">
    <location>
        <begin position="1"/>
        <end position="14"/>
    </location>
</feature>
<keyword evidence="3" id="KW-1185">Reference proteome</keyword>
<protein>
    <submittedName>
        <fullName evidence="2">Uncharacterized protein</fullName>
    </submittedName>
</protein>
<feature type="compositionally biased region" description="Acidic residues" evidence="1">
    <location>
        <begin position="39"/>
        <end position="56"/>
    </location>
</feature>
<evidence type="ECO:0000313" key="2">
    <source>
        <dbReference type="EMBL" id="MFD1384312.1"/>
    </source>
</evidence>
<organism evidence="2 3">
    <name type="scientific">Rhodanobacter aciditrophus</name>
    <dbReference type="NCBI Taxonomy" id="1623218"/>
    <lineage>
        <taxon>Bacteria</taxon>
        <taxon>Pseudomonadati</taxon>
        <taxon>Pseudomonadota</taxon>
        <taxon>Gammaproteobacteria</taxon>
        <taxon>Lysobacterales</taxon>
        <taxon>Rhodanobacteraceae</taxon>
        <taxon>Rhodanobacter</taxon>
    </lineage>
</organism>
<evidence type="ECO:0000256" key="1">
    <source>
        <dbReference type="SAM" id="MobiDB-lite"/>
    </source>
</evidence>
<dbReference type="EMBL" id="JBHTMN010000014">
    <property type="protein sequence ID" value="MFD1384312.1"/>
    <property type="molecule type" value="Genomic_DNA"/>
</dbReference>
<comment type="caution">
    <text evidence="2">The sequence shown here is derived from an EMBL/GenBank/DDBJ whole genome shotgun (WGS) entry which is preliminary data.</text>
</comment>
<dbReference type="RefSeq" id="WP_377368407.1">
    <property type="nucleotide sequence ID" value="NZ_JBHTMN010000014.1"/>
</dbReference>
<sequence>MKDEFETQTDELLEDQNSVFEGESDPDEGLSLDALISDAQEEAEQEAAPSAEEEAENHERAERLAARFNNMLWWGLSKAYPLAEVEDEKIEAGAAALVPLAEKYGDSMPSWVDDFMEKPEIKAGLYVGSAIMAARASHLLEATKQQEDTETEKGGALGN</sequence>
<feature type="region of interest" description="Disordered" evidence="1">
    <location>
        <begin position="1"/>
        <end position="62"/>
    </location>
</feature>
<accession>A0ABW4B2V0</accession>